<dbReference type="PANTHER" id="PTHR30489">
    <property type="entry name" value="LIPOPROTEIN-RELEASING SYSTEM TRANSMEMBRANE PROTEIN LOLE"/>
    <property type="match status" value="1"/>
</dbReference>
<evidence type="ECO:0000259" key="7">
    <source>
        <dbReference type="Pfam" id="PF02687"/>
    </source>
</evidence>
<protein>
    <submittedName>
        <fullName evidence="9">Lipoprotein-releasing system transmembrane protein LolE</fullName>
    </submittedName>
</protein>
<evidence type="ECO:0000256" key="3">
    <source>
        <dbReference type="ARBA" id="ARBA00022692"/>
    </source>
</evidence>
<dbReference type="Pfam" id="PF02687">
    <property type="entry name" value="FtsX"/>
    <property type="match status" value="1"/>
</dbReference>
<feature type="transmembrane region" description="Helical" evidence="6">
    <location>
        <begin position="367"/>
        <end position="392"/>
    </location>
</feature>
<feature type="domain" description="ABC3 transporter permease C-terminal" evidence="7">
    <location>
        <begin position="273"/>
        <end position="402"/>
    </location>
</feature>
<gene>
    <name evidence="9" type="primary">lolE_22</name>
    <name evidence="9" type="ORF">SDC9_108555</name>
</gene>
<dbReference type="InterPro" id="IPR025857">
    <property type="entry name" value="MacB_PCD"/>
</dbReference>
<dbReference type="Pfam" id="PF12704">
    <property type="entry name" value="MacB_PCD"/>
    <property type="match status" value="1"/>
</dbReference>
<sequence>MIQKIKLAFRNLNRNRRRSILSALAISMGLALLMLIASVLRGEMSSSIDKSIMLVSGHIQIRSSNYVDSKSSLKWADLVADPEKIIADIQSVAQINALIEDATPRLYASAIISTGNDSLGVQVLGIDPPAKANDPFISGLTSGAFIAADDANGVVISQLIADKLKMKVGDSISLLVNTSNGDVVQQDFTIRGLYTTHTPSYDESTILMPLTKAQAITSTQNHASTIFILLKDRAQTDAVAAAIQGTGYQVKTWSQMNELMIDTENLANSFMIVVYLIVLIITATVIVNTLIMSVFERTREIGILSALGWKSRDIMALFMTEATMLAVGGIAFGIVLGRFVCLYFEKIGIGFGNLGLRNGFLLGERLYAVYAGADVVNLAIIAFVVTMLASLYPAFLAAHLEPIDALHGK</sequence>
<evidence type="ECO:0000313" key="9">
    <source>
        <dbReference type="EMBL" id="MPM61695.1"/>
    </source>
</evidence>
<name>A0A645B8F5_9ZZZZ</name>
<dbReference type="GO" id="GO:0098797">
    <property type="term" value="C:plasma membrane protein complex"/>
    <property type="evidence" value="ECO:0007669"/>
    <property type="project" value="TreeGrafter"/>
</dbReference>
<evidence type="ECO:0000256" key="2">
    <source>
        <dbReference type="ARBA" id="ARBA00022475"/>
    </source>
</evidence>
<dbReference type="EMBL" id="VSSQ01018480">
    <property type="protein sequence ID" value="MPM61695.1"/>
    <property type="molecule type" value="Genomic_DNA"/>
</dbReference>
<dbReference type="AlphaFoldDB" id="A0A645B8F5"/>
<dbReference type="InterPro" id="IPR003838">
    <property type="entry name" value="ABC3_permease_C"/>
</dbReference>
<comment type="caution">
    <text evidence="9">The sequence shown here is derived from an EMBL/GenBank/DDBJ whole genome shotgun (WGS) entry which is preliminary data.</text>
</comment>
<organism evidence="9">
    <name type="scientific">bioreactor metagenome</name>
    <dbReference type="NCBI Taxonomy" id="1076179"/>
    <lineage>
        <taxon>unclassified sequences</taxon>
        <taxon>metagenomes</taxon>
        <taxon>ecological metagenomes</taxon>
    </lineage>
</organism>
<evidence type="ECO:0000256" key="6">
    <source>
        <dbReference type="SAM" id="Phobius"/>
    </source>
</evidence>
<keyword evidence="4 6" id="KW-1133">Transmembrane helix</keyword>
<feature type="transmembrane region" description="Helical" evidence="6">
    <location>
        <begin position="20"/>
        <end position="40"/>
    </location>
</feature>
<dbReference type="PANTHER" id="PTHR30489:SF0">
    <property type="entry name" value="LIPOPROTEIN-RELEASING SYSTEM TRANSMEMBRANE PROTEIN LOLE"/>
    <property type="match status" value="1"/>
</dbReference>
<feature type="transmembrane region" description="Helical" evidence="6">
    <location>
        <begin position="270"/>
        <end position="295"/>
    </location>
</feature>
<keyword evidence="9" id="KW-0449">Lipoprotein</keyword>
<reference evidence="9" key="1">
    <citation type="submission" date="2019-08" db="EMBL/GenBank/DDBJ databases">
        <authorList>
            <person name="Kucharzyk K."/>
            <person name="Murdoch R.W."/>
            <person name="Higgins S."/>
            <person name="Loffler F."/>
        </authorList>
    </citation>
    <scope>NUCLEOTIDE SEQUENCE</scope>
</reference>
<feature type="domain" description="MacB-like periplasmic core" evidence="8">
    <location>
        <begin position="19"/>
        <end position="244"/>
    </location>
</feature>
<proteinExistence type="predicted"/>
<evidence type="ECO:0000259" key="8">
    <source>
        <dbReference type="Pfam" id="PF12704"/>
    </source>
</evidence>
<keyword evidence="5 6" id="KW-0472">Membrane</keyword>
<evidence type="ECO:0000256" key="5">
    <source>
        <dbReference type="ARBA" id="ARBA00023136"/>
    </source>
</evidence>
<accession>A0A645B8F5</accession>
<evidence type="ECO:0000256" key="1">
    <source>
        <dbReference type="ARBA" id="ARBA00004651"/>
    </source>
</evidence>
<evidence type="ECO:0000256" key="4">
    <source>
        <dbReference type="ARBA" id="ARBA00022989"/>
    </source>
</evidence>
<comment type="subcellular location">
    <subcellularLocation>
        <location evidence="1">Cell membrane</location>
        <topology evidence="1">Multi-pass membrane protein</topology>
    </subcellularLocation>
</comment>
<keyword evidence="3 6" id="KW-0812">Transmembrane</keyword>
<keyword evidence="2" id="KW-1003">Cell membrane</keyword>
<dbReference type="InterPro" id="IPR051447">
    <property type="entry name" value="Lipoprotein-release_system"/>
</dbReference>
<feature type="transmembrane region" description="Helical" evidence="6">
    <location>
        <begin position="316"/>
        <end position="336"/>
    </location>
</feature>
<dbReference type="GO" id="GO:0044874">
    <property type="term" value="P:lipoprotein localization to outer membrane"/>
    <property type="evidence" value="ECO:0007669"/>
    <property type="project" value="TreeGrafter"/>
</dbReference>